<dbReference type="GO" id="GO:0009443">
    <property type="term" value="P:pyridoxal 5'-phosphate salvage"/>
    <property type="evidence" value="ECO:0007669"/>
    <property type="project" value="InterPro"/>
</dbReference>
<keyword evidence="5 8" id="KW-0418">Kinase</keyword>
<gene>
    <name evidence="8" type="ORF">THRCLA_00256</name>
</gene>
<evidence type="ECO:0000256" key="1">
    <source>
        <dbReference type="ARBA" id="ARBA00008805"/>
    </source>
</evidence>
<reference evidence="8 9" key="1">
    <citation type="journal article" date="2014" name="Genome Biol. Evol.">
        <title>The secreted proteins of Achlya hypogyna and Thraustotheca clavata identify the ancestral oomycete secretome and reveal gene acquisitions by horizontal gene transfer.</title>
        <authorList>
            <person name="Misner I."/>
            <person name="Blouin N."/>
            <person name="Leonard G."/>
            <person name="Richards T.A."/>
            <person name="Lane C.E."/>
        </authorList>
    </citation>
    <scope>NUCLEOTIDE SEQUENCE [LARGE SCALE GENOMIC DNA]</scope>
    <source>
        <strain evidence="8 9">ATCC 34112</strain>
    </source>
</reference>
<dbReference type="SUPFAM" id="SSF53613">
    <property type="entry name" value="Ribokinase-like"/>
    <property type="match status" value="1"/>
</dbReference>
<comment type="similarity">
    <text evidence="1">Belongs to the pyridoxine kinase family.</text>
</comment>
<dbReference type="STRING" id="74557.A0A1W0AC70"/>
<name>A0A1W0AC70_9STRA</name>
<comment type="caution">
    <text evidence="8">The sequence shown here is derived from an EMBL/GenBank/DDBJ whole genome shotgun (WGS) entry which is preliminary data.</text>
</comment>
<accession>A0A1W0AC70</accession>
<evidence type="ECO:0000313" key="8">
    <source>
        <dbReference type="EMBL" id="OQS07749.1"/>
    </source>
</evidence>
<dbReference type="PANTHER" id="PTHR10534:SF2">
    <property type="entry name" value="PYRIDOXAL KINASE"/>
    <property type="match status" value="1"/>
</dbReference>
<dbReference type="GO" id="GO:0005829">
    <property type="term" value="C:cytosol"/>
    <property type="evidence" value="ECO:0007669"/>
    <property type="project" value="TreeGrafter"/>
</dbReference>
<evidence type="ECO:0000259" key="7">
    <source>
        <dbReference type="Pfam" id="PF08543"/>
    </source>
</evidence>
<keyword evidence="3" id="KW-0808">Transferase</keyword>
<evidence type="ECO:0000256" key="2">
    <source>
        <dbReference type="ARBA" id="ARBA00012104"/>
    </source>
</evidence>
<dbReference type="EMBL" id="JNBS01000122">
    <property type="protein sequence ID" value="OQS07749.1"/>
    <property type="molecule type" value="Genomic_DNA"/>
</dbReference>
<dbReference type="Gene3D" id="3.40.1190.20">
    <property type="match status" value="1"/>
</dbReference>
<dbReference type="InterPro" id="IPR004625">
    <property type="entry name" value="PyrdxlKinase"/>
</dbReference>
<dbReference type="CDD" id="cd01173">
    <property type="entry name" value="pyridoxal_pyridoxamine_kinase"/>
    <property type="match status" value="1"/>
</dbReference>
<evidence type="ECO:0000256" key="4">
    <source>
        <dbReference type="ARBA" id="ARBA00022741"/>
    </source>
</evidence>
<proteinExistence type="inferred from homology"/>
<dbReference type="AlphaFoldDB" id="A0A1W0AC70"/>
<dbReference type="InterPro" id="IPR029056">
    <property type="entry name" value="Ribokinase-like"/>
</dbReference>
<keyword evidence="4" id="KW-0547">Nucleotide-binding</keyword>
<dbReference type="Pfam" id="PF08543">
    <property type="entry name" value="Phos_pyr_kin"/>
    <property type="match status" value="1"/>
</dbReference>
<organism evidence="8 9">
    <name type="scientific">Thraustotheca clavata</name>
    <dbReference type="NCBI Taxonomy" id="74557"/>
    <lineage>
        <taxon>Eukaryota</taxon>
        <taxon>Sar</taxon>
        <taxon>Stramenopiles</taxon>
        <taxon>Oomycota</taxon>
        <taxon>Saprolegniomycetes</taxon>
        <taxon>Saprolegniales</taxon>
        <taxon>Achlyaceae</taxon>
        <taxon>Thraustotheca</taxon>
    </lineage>
</organism>
<keyword evidence="6" id="KW-0067">ATP-binding</keyword>
<evidence type="ECO:0000256" key="6">
    <source>
        <dbReference type="ARBA" id="ARBA00022840"/>
    </source>
</evidence>
<dbReference type="GO" id="GO:0008478">
    <property type="term" value="F:pyridoxal kinase activity"/>
    <property type="evidence" value="ECO:0007669"/>
    <property type="project" value="UniProtKB-EC"/>
</dbReference>
<dbReference type="EC" id="2.7.1.35" evidence="2"/>
<keyword evidence="9" id="KW-1185">Reference proteome</keyword>
<evidence type="ECO:0000256" key="5">
    <source>
        <dbReference type="ARBA" id="ARBA00022777"/>
    </source>
</evidence>
<protein>
    <recommendedName>
        <fullName evidence="2">pyridoxal kinase</fullName>
        <ecNumber evidence="2">2.7.1.35</ecNumber>
    </recommendedName>
</protein>
<dbReference type="OrthoDB" id="3689at2759"/>
<evidence type="ECO:0000313" key="9">
    <source>
        <dbReference type="Proteomes" id="UP000243217"/>
    </source>
</evidence>
<evidence type="ECO:0000256" key="3">
    <source>
        <dbReference type="ARBA" id="ARBA00022679"/>
    </source>
</evidence>
<dbReference type="PANTHER" id="PTHR10534">
    <property type="entry name" value="PYRIDOXAL KINASE"/>
    <property type="match status" value="1"/>
</dbReference>
<dbReference type="InterPro" id="IPR013749">
    <property type="entry name" value="PM/HMP-P_kinase-1"/>
</dbReference>
<sequence length="292" mass="32340">MTDARVLSIQSHVVHGYVGNRSAVFPLQLLGLEVDVLNTVHLSNHTGYSKFRGQRMDAAQLEEVVLGLEENNLLNYTHLLTGYIGNPGLAKAIVNTLTKLRIANEKTLYVCDPVMGDENKLYVPAEIVDIYRDQILPLADIVTPNQFECEILTGMPMTSDADVVKACRHLHDIGPKIVVISSFLTSDDAKTLFIYASEKTSEGTYHQYKMEIPRLKAYYSGTGDLFAALLLGWLSKPSCDLKTAIENVVASIQAVLKRTAEANSVNRELKLIQSRHDLESPKVLVHATAFDI</sequence>
<dbReference type="GO" id="GO:0005524">
    <property type="term" value="F:ATP binding"/>
    <property type="evidence" value="ECO:0007669"/>
    <property type="project" value="UniProtKB-KW"/>
</dbReference>
<dbReference type="NCBIfam" id="TIGR00687">
    <property type="entry name" value="pyridox_kin"/>
    <property type="match status" value="1"/>
</dbReference>
<feature type="domain" description="Pyridoxamine kinase/Phosphomethylpyrimidine kinase" evidence="7">
    <location>
        <begin position="81"/>
        <end position="264"/>
    </location>
</feature>
<dbReference type="Proteomes" id="UP000243217">
    <property type="component" value="Unassembled WGS sequence"/>
</dbReference>